<dbReference type="SUPFAM" id="SSF51338">
    <property type="entry name" value="Composite domain of metallo-dependent hydrolases"/>
    <property type="match status" value="1"/>
</dbReference>
<dbReference type="Gene3D" id="3.20.20.140">
    <property type="entry name" value="Metal-dependent hydrolases"/>
    <property type="match status" value="1"/>
</dbReference>
<reference evidence="2 3" key="1">
    <citation type="submission" date="2021-02" db="EMBL/GenBank/DDBJ databases">
        <title>Draft genome and description of Leucobacter sp nov strain Marseille-Q4368.</title>
        <authorList>
            <person name="Boxberger M."/>
            <person name="La Scola B."/>
        </authorList>
    </citation>
    <scope>NUCLEOTIDE SEQUENCE [LARGE SCALE GENOMIC DNA]</scope>
    <source>
        <strain evidence="2 3">Marseille-Q4368</strain>
    </source>
</reference>
<dbReference type="InterPro" id="IPR032466">
    <property type="entry name" value="Metal_Hydrolase"/>
</dbReference>
<dbReference type="InterPro" id="IPR011059">
    <property type="entry name" value="Metal-dep_hydrolase_composite"/>
</dbReference>
<dbReference type="Proteomes" id="UP000811492">
    <property type="component" value="Unassembled WGS sequence"/>
</dbReference>
<dbReference type="PANTHER" id="PTHR22642:SF2">
    <property type="entry name" value="PROTEIN LONG AFTER FAR-RED 3"/>
    <property type="match status" value="1"/>
</dbReference>
<organism evidence="2 3">
    <name type="scientific">Leucobacter manosquensis</name>
    <dbReference type="NCBI Taxonomy" id="2810611"/>
    <lineage>
        <taxon>Bacteria</taxon>
        <taxon>Bacillati</taxon>
        <taxon>Actinomycetota</taxon>
        <taxon>Actinomycetes</taxon>
        <taxon>Micrococcales</taxon>
        <taxon>Microbacteriaceae</taxon>
        <taxon>Leucobacter</taxon>
    </lineage>
</organism>
<dbReference type="InterPro" id="IPR013108">
    <property type="entry name" value="Amidohydro_3"/>
</dbReference>
<dbReference type="InterPro" id="IPR033932">
    <property type="entry name" value="YtcJ-like"/>
</dbReference>
<proteinExistence type="predicted"/>
<dbReference type="RefSeq" id="WP_211648322.1">
    <property type="nucleotide sequence ID" value="NZ_JAFEVO010000001.1"/>
</dbReference>
<gene>
    <name evidence="2" type="ORF">JSQ98_03040</name>
</gene>
<evidence type="ECO:0000313" key="3">
    <source>
        <dbReference type="Proteomes" id="UP000811492"/>
    </source>
</evidence>
<dbReference type="Pfam" id="PF07969">
    <property type="entry name" value="Amidohydro_3"/>
    <property type="match status" value="1"/>
</dbReference>
<dbReference type="Gene3D" id="2.30.40.10">
    <property type="entry name" value="Urease, subunit C, domain 1"/>
    <property type="match status" value="1"/>
</dbReference>
<feature type="domain" description="Amidohydrolase 3" evidence="1">
    <location>
        <begin position="62"/>
        <end position="537"/>
    </location>
</feature>
<dbReference type="CDD" id="cd01300">
    <property type="entry name" value="YtcJ_like"/>
    <property type="match status" value="1"/>
</dbReference>
<dbReference type="PANTHER" id="PTHR22642">
    <property type="entry name" value="IMIDAZOLONEPROPIONASE"/>
    <property type="match status" value="1"/>
</dbReference>
<evidence type="ECO:0000259" key="1">
    <source>
        <dbReference type="Pfam" id="PF07969"/>
    </source>
</evidence>
<accession>A0ABS5M2Y2</accession>
<name>A0ABS5M2Y2_9MICO</name>
<sequence length="537" mass="57068">MSSPDTEFDLILTAKRIDTGEHGPTGVTAIGVHSGEVAELGSGDDADRWRLSENGEHHHFAGATVSAGLSDPHTHPVHGLLGVRGIDLGEVRDTDQLVSALSAEAARLKASEWIIGWNLRPEAFAGDPAREPLDLGSPKNPVFIRLFDFHAAVASSLALQAAGVFGAADLPGTAEVVLTPDGTPTGYLKEFAAMKLVESAAPVQSVRERADALLALFQQMAATGITSTHSLTYDASCAETLELIESETELPLRVRFSPVYRNEVRDGDYSYDEIIALQGHGGRNWSIEGVKFFLDGTVENGTAWLQEADALGESVRSVWDDPERYSEALRAFHAAGIASATHAIGDAAVRHALDVIASLPTSADAPRHRIEHVEIADDDLVREFAESGAIASMQPGISIMSFGADGSNHFMHRLGDRHEQIARVRSFIEAGAVVAFGSDWPIGPSDPRVVMAMARTRRALGGDMEPLLPDEAVTARQALAAYTESVAKIYGADGVEGVIAPGARADLTVFAADPLTAPPEELVSIAVKATFVAGRRV</sequence>
<dbReference type="SUPFAM" id="SSF51556">
    <property type="entry name" value="Metallo-dependent hydrolases"/>
    <property type="match status" value="1"/>
</dbReference>
<dbReference type="Gene3D" id="3.10.310.70">
    <property type="match status" value="1"/>
</dbReference>
<protein>
    <submittedName>
        <fullName evidence="2">Amidohydrolase</fullName>
    </submittedName>
</protein>
<evidence type="ECO:0000313" key="2">
    <source>
        <dbReference type="EMBL" id="MBS3181185.1"/>
    </source>
</evidence>
<comment type="caution">
    <text evidence="2">The sequence shown here is derived from an EMBL/GenBank/DDBJ whole genome shotgun (WGS) entry which is preliminary data.</text>
</comment>
<keyword evidence="3" id="KW-1185">Reference proteome</keyword>
<dbReference type="EMBL" id="JAFEVO010000001">
    <property type="protein sequence ID" value="MBS3181185.1"/>
    <property type="molecule type" value="Genomic_DNA"/>
</dbReference>